<name>A0A1G8I854_9CLOT</name>
<keyword evidence="4 8" id="KW-0285">Flavoprotein</keyword>
<dbReference type="EMBL" id="FNDZ01000001">
    <property type="protein sequence ID" value="SDI14921.1"/>
    <property type="molecule type" value="Genomic_DNA"/>
</dbReference>
<dbReference type="InterPro" id="IPR010960">
    <property type="entry name" value="Flavocytochrome_c"/>
</dbReference>
<dbReference type="PROSITE" id="PS51257">
    <property type="entry name" value="PROKAR_LIPOPROTEIN"/>
    <property type="match status" value="1"/>
</dbReference>
<dbReference type="PANTHER" id="PTHR43400">
    <property type="entry name" value="FUMARATE REDUCTASE"/>
    <property type="match status" value="1"/>
</dbReference>
<feature type="domain" description="FMN-binding" evidence="9">
    <location>
        <begin position="39"/>
        <end position="112"/>
    </location>
</feature>
<dbReference type="SMART" id="SM00900">
    <property type="entry name" value="FMN_bind"/>
    <property type="match status" value="1"/>
</dbReference>
<evidence type="ECO:0000313" key="10">
    <source>
        <dbReference type="EMBL" id="SDI14921.1"/>
    </source>
</evidence>
<evidence type="ECO:0000256" key="7">
    <source>
        <dbReference type="ARBA" id="ARBA00049922"/>
    </source>
</evidence>
<dbReference type="InterPro" id="IPR036188">
    <property type="entry name" value="FAD/NAD-bd_sf"/>
</dbReference>
<feature type="signal peptide" evidence="8">
    <location>
        <begin position="1"/>
        <end position="18"/>
    </location>
</feature>
<comment type="cofactor">
    <cofactor evidence="8">
        <name>FMN</name>
        <dbReference type="ChEBI" id="CHEBI:58210"/>
    </cofactor>
    <text evidence="8">Binds 1 or 2 FMN covalently per subunit.</text>
</comment>
<keyword evidence="6 8" id="KW-0560">Oxidoreductase</keyword>
<evidence type="ECO:0000256" key="6">
    <source>
        <dbReference type="ARBA" id="ARBA00023002"/>
    </source>
</evidence>
<dbReference type="NCBIfam" id="TIGR01813">
    <property type="entry name" value="flavo_cyto_c"/>
    <property type="match status" value="1"/>
</dbReference>
<dbReference type="InterPro" id="IPR003953">
    <property type="entry name" value="FAD-dep_OxRdtase_2_FAD-bd"/>
</dbReference>
<dbReference type="Gene3D" id="3.50.50.60">
    <property type="entry name" value="FAD/NAD(P)-binding domain"/>
    <property type="match status" value="1"/>
</dbReference>
<reference evidence="10 11" key="1">
    <citation type="submission" date="2016-10" db="EMBL/GenBank/DDBJ databases">
        <authorList>
            <person name="de Groot N.N."/>
        </authorList>
    </citation>
    <scope>NUCLEOTIDE SEQUENCE [LARGE SCALE GENOMIC DNA]</scope>
    <source>
        <strain evidence="10 11">CGMCC 1.5058</strain>
    </source>
</reference>
<dbReference type="InterPro" id="IPR007329">
    <property type="entry name" value="FMN-bd"/>
</dbReference>
<dbReference type="InterPro" id="IPR027477">
    <property type="entry name" value="Succ_DH/fumarate_Rdtase_cat_sf"/>
</dbReference>
<evidence type="ECO:0000259" key="9">
    <source>
        <dbReference type="SMART" id="SM00900"/>
    </source>
</evidence>
<dbReference type="AlphaFoldDB" id="A0A1G8I854"/>
<dbReference type="SUPFAM" id="SSF56425">
    <property type="entry name" value="Succinate dehydrogenase/fumarate reductase flavoprotein, catalytic domain"/>
    <property type="match status" value="1"/>
</dbReference>
<evidence type="ECO:0000256" key="3">
    <source>
        <dbReference type="ARBA" id="ARBA00015872"/>
    </source>
</evidence>
<proteinExistence type="inferred from homology"/>
<feature type="chain" id="PRO_5039755575" description="Urocanate reductase" evidence="8">
    <location>
        <begin position="19"/>
        <end position="585"/>
    </location>
</feature>
<dbReference type="EC" id="1.3.99.33" evidence="2 8"/>
<dbReference type="SUPFAM" id="SSF51905">
    <property type="entry name" value="FAD/NAD(P)-binding domain"/>
    <property type="match status" value="1"/>
</dbReference>
<dbReference type="PANTHER" id="PTHR43400:SF7">
    <property type="entry name" value="FAD-DEPENDENT OXIDOREDUCTASE 2 FAD BINDING DOMAIN-CONTAINING PROTEIN"/>
    <property type="match status" value="1"/>
</dbReference>
<dbReference type="Pfam" id="PF00890">
    <property type="entry name" value="FAD_binding_2"/>
    <property type="match status" value="1"/>
</dbReference>
<keyword evidence="8" id="KW-0732">Signal</keyword>
<evidence type="ECO:0000256" key="2">
    <source>
        <dbReference type="ARBA" id="ARBA00013137"/>
    </source>
</evidence>
<dbReference type="GO" id="GO:0010181">
    <property type="term" value="F:FMN binding"/>
    <property type="evidence" value="ECO:0007669"/>
    <property type="project" value="InterPro"/>
</dbReference>
<evidence type="ECO:0000256" key="1">
    <source>
        <dbReference type="ARBA" id="ARBA00008040"/>
    </source>
</evidence>
<accession>A0A1G8I854</accession>
<dbReference type="PRINTS" id="PR00368">
    <property type="entry name" value="FADPNR"/>
</dbReference>
<comment type="cofactor">
    <cofactor evidence="8">
        <name>FAD</name>
        <dbReference type="ChEBI" id="CHEBI:57692"/>
    </cofactor>
    <text evidence="8">Binds 1 FAD per subunit.</text>
</comment>
<evidence type="ECO:0000256" key="8">
    <source>
        <dbReference type="RuleBase" id="RU366062"/>
    </source>
</evidence>
<dbReference type="RefSeq" id="WP_031574336.1">
    <property type="nucleotide sequence ID" value="NZ_FNDZ01000001.1"/>
</dbReference>
<comment type="similarity">
    <text evidence="1 8">Belongs to the FAD-dependent oxidoreductase 2 family. FRD/SDH subfamily.</text>
</comment>
<dbReference type="Proteomes" id="UP000183255">
    <property type="component" value="Unassembled WGS sequence"/>
</dbReference>
<dbReference type="Gene3D" id="3.90.700.10">
    <property type="entry name" value="Succinate dehydrogenase/fumarate reductase flavoprotein, catalytic domain"/>
    <property type="match status" value="1"/>
</dbReference>
<dbReference type="GO" id="GO:0033765">
    <property type="term" value="F:steroid dehydrogenase activity, acting on the CH-CH group of donors"/>
    <property type="evidence" value="ECO:0007669"/>
    <property type="project" value="UniProtKB-ARBA"/>
</dbReference>
<dbReference type="InterPro" id="IPR050315">
    <property type="entry name" value="FAD-oxidoreductase_2"/>
</dbReference>
<protein>
    <recommendedName>
        <fullName evidence="3 8">Urocanate reductase</fullName>
        <ecNumber evidence="2 8">1.3.99.33</ecNumber>
    </recommendedName>
</protein>
<dbReference type="GO" id="GO:0016020">
    <property type="term" value="C:membrane"/>
    <property type="evidence" value="ECO:0007669"/>
    <property type="project" value="InterPro"/>
</dbReference>
<dbReference type="Pfam" id="PF04205">
    <property type="entry name" value="FMN_bind"/>
    <property type="match status" value="1"/>
</dbReference>
<evidence type="ECO:0000313" key="11">
    <source>
        <dbReference type="Proteomes" id="UP000183255"/>
    </source>
</evidence>
<sequence>MRKIMAMLLLLSLSLTSAACGNGAKDSIPDGTFEGTGNGRGGEIKVSLTMKDQKVADIEVLENQESEGLSEAMNMLKEEIIATNNLDVDVVSGATLTSVGFRLAVQDAFSKTGADKSLLLKKEKPAPEKREEKYDADVIVIGAGGAGLTAAITAAENGMNVIVLEKMPMAGGNTLISGGEYAAPENWVQEKEAIEDSADLFYGDIMKGGDEESNPALARVLADKALEGAEWLRDEVGMIFEDYMLFFGGHSVERSLVPKNATGYEMIHKLTEKLKETASPLHLETKATELIMDENGRVTGVKAEYHGQIIEYTAKKGVIMASGGFGYNKEMRAKYNEEMGEGYLSTNSVGSMGDGLVMAEKIGASLVDMSFIQAYPTCDTQSGALLYVGDVRMEGRSILVNKEGKRFVEELERRDVISKAVLQQTGGVSYMFWDASAMEDSGMDVKHAAEYNGLIARKQLVKADTLEEAAAFFEIDAEELKKTVENYNQYAKDGKDLEFNKRGNLVPFGEGPYYIMVSKPAIHHTMGGIKINTEAQVVSTEGKVIEGLFAAGEVVGDIHGTNRLGSNAIADITVFGRIAGESVSK</sequence>
<dbReference type="Gene3D" id="3.90.1010.20">
    <property type="match status" value="1"/>
</dbReference>
<comment type="catalytic activity">
    <reaction evidence="7 8">
        <text>dihydrourocanate + A = urocanate + AH2</text>
        <dbReference type="Rhea" id="RHEA:36059"/>
        <dbReference type="ChEBI" id="CHEBI:13193"/>
        <dbReference type="ChEBI" id="CHEBI:17499"/>
        <dbReference type="ChEBI" id="CHEBI:27247"/>
        <dbReference type="ChEBI" id="CHEBI:72991"/>
        <dbReference type="EC" id="1.3.99.33"/>
    </reaction>
</comment>
<organism evidence="10 11">
    <name type="scientific">Proteiniclasticum ruminis</name>
    <dbReference type="NCBI Taxonomy" id="398199"/>
    <lineage>
        <taxon>Bacteria</taxon>
        <taxon>Bacillati</taxon>
        <taxon>Bacillota</taxon>
        <taxon>Clostridia</taxon>
        <taxon>Eubacteriales</taxon>
        <taxon>Clostridiaceae</taxon>
        <taxon>Proteiniclasticum</taxon>
    </lineage>
</organism>
<gene>
    <name evidence="10" type="ORF">SAMN05421804_101797</name>
</gene>
<keyword evidence="5 8" id="KW-0274">FAD</keyword>
<evidence type="ECO:0000256" key="5">
    <source>
        <dbReference type="ARBA" id="ARBA00022827"/>
    </source>
</evidence>
<dbReference type="PRINTS" id="PR00411">
    <property type="entry name" value="PNDRDTASEI"/>
</dbReference>
<evidence type="ECO:0000256" key="4">
    <source>
        <dbReference type="ARBA" id="ARBA00022630"/>
    </source>
</evidence>